<reference evidence="4 5" key="1">
    <citation type="submission" date="2007-03" db="EMBL/GenBank/DDBJ databases">
        <authorList>
            <person name="Heidelberg J."/>
        </authorList>
    </citation>
    <scope>NUCLEOTIDE SEQUENCE [LARGE SCALE GENOMIC DNA]</scope>
    <source>
        <strain evidence="5">ATCC 39541 / Classical Ogawa 395 / O395</strain>
    </source>
</reference>
<dbReference type="KEGG" id="vco:VC0395_1079"/>
<keyword evidence="1" id="KW-0229">DNA integration</keyword>
<evidence type="ECO:0000313" key="5">
    <source>
        <dbReference type="Proteomes" id="UP000000249"/>
    </source>
</evidence>
<proteinExistence type="predicted"/>
<dbReference type="InterPro" id="IPR050090">
    <property type="entry name" value="Tyrosine_recombinase_XerCD"/>
</dbReference>
<dbReference type="KEGG" id="vcr:VC395_A0189"/>
<keyword evidence="2" id="KW-0233">DNA recombination</keyword>
<dbReference type="AlphaFoldDB" id="A0A0H3AFN5"/>
<evidence type="ECO:0000256" key="1">
    <source>
        <dbReference type="ARBA" id="ARBA00022908"/>
    </source>
</evidence>
<dbReference type="GO" id="GO:0003677">
    <property type="term" value="F:DNA binding"/>
    <property type="evidence" value="ECO:0007669"/>
    <property type="project" value="InterPro"/>
</dbReference>
<dbReference type="RefSeq" id="WP_000116330.1">
    <property type="nucleotide sequence ID" value="NC_009456.1"/>
</dbReference>
<dbReference type="Gene3D" id="1.10.443.10">
    <property type="entry name" value="Intergrase catalytic core"/>
    <property type="match status" value="1"/>
</dbReference>
<sequence length="343" mass="39469">MSVRNLKDGSKKPWLCECYPQGREGKRVRKRFATKGEATAYENFIMREVDDKPWMGSKPDNRRLSDIVELWYSHYGRTLVNGDVIIQKFHHMVNAMGNPIAATFSAKTYSDFRSRRMSGELIFVDGRWNRGKPSISTMNSELARFKAVFNKLKELGEWNAPNPLDDVKPFRESEREMSFLTTEQIKLLLELVAQHEIADMLKIVKICLSTGARWNEAAKLRGSQLSEYKITYTNTKTKKNRTVPISRELYEEIYKPTSGRLFEECYTPFCYILKNKLGITLPSGQASHVLRHTFASHFMMNGGNILVLRDVLGHADISMTMRYSHFAPDHLSDAITRNPLSNL</sequence>
<dbReference type="Proteomes" id="UP000000249">
    <property type="component" value="Chromosome 2"/>
</dbReference>
<dbReference type="PATRIC" id="fig|345073.21.peg.2949"/>
<evidence type="ECO:0000256" key="2">
    <source>
        <dbReference type="ARBA" id="ARBA00023172"/>
    </source>
</evidence>
<feature type="domain" description="Tyr recombinase" evidence="3">
    <location>
        <begin position="175"/>
        <end position="336"/>
    </location>
</feature>
<dbReference type="PANTHER" id="PTHR30349">
    <property type="entry name" value="PHAGE INTEGRASE-RELATED"/>
    <property type="match status" value="1"/>
</dbReference>
<dbReference type="GO" id="GO:0015074">
    <property type="term" value="P:DNA integration"/>
    <property type="evidence" value="ECO:0007669"/>
    <property type="project" value="UniProtKB-KW"/>
</dbReference>
<organism evidence="4 5">
    <name type="scientific">Vibrio cholerae serotype O1 (strain ATCC 39541 / Classical Ogawa 395 / O395)</name>
    <dbReference type="NCBI Taxonomy" id="345073"/>
    <lineage>
        <taxon>Bacteria</taxon>
        <taxon>Pseudomonadati</taxon>
        <taxon>Pseudomonadota</taxon>
        <taxon>Gammaproteobacteria</taxon>
        <taxon>Vibrionales</taxon>
        <taxon>Vibrionaceae</taxon>
        <taxon>Vibrio</taxon>
    </lineage>
</organism>
<dbReference type="Pfam" id="PF00589">
    <property type="entry name" value="Phage_integrase"/>
    <property type="match status" value="1"/>
</dbReference>
<dbReference type="CDD" id="cd00796">
    <property type="entry name" value="INT_Rci_Hp1_C"/>
    <property type="match status" value="1"/>
</dbReference>
<dbReference type="InterPro" id="IPR011010">
    <property type="entry name" value="DNA_brk_join_enz"/>
</dbReference>
<evidence type="ECO:0000259" key="3">
    <source>
        <dbReference type="PROSITE" id="PS51898"/>
    </source>
</evidence>
<dbReference type="EMBL" id="CP000626">
    <property type="protein sequence ID" value="ABQ18677.1"/>
    <property type="molecule type" value="Genomic_DNA"/>
</dbReference>
<dbReference type="OrthoDB" id="9795573at2"/>
<dbReference type="PANTHER" id="PTHR30349:SF93">
    <property type="entry name" value="FELS-2 PROPHAGE PROTEIN"/>
    <property type="match status" value="1"/>
</dbReference>
<dbReference type="GO" id="GO:0006310">
    <property type="term" value="P:DNA recombination"/>
    <property type="evidence" value="ECO:0007669"/>
    <property type="project" value="UniProtKB-KW"/>
</dbReference>
<dbReference type="PROSITE" id="PS51898">
    <property type="entry name" value="TYR_RECOMBINASE"/>
    <property type="match status" value="1"/>
</dbReference>
<gene>
    <name evidence="4" type="ordered locus">VC0395_1079</name>
</gene>
<accession>A0A0H3AFN5</accession>
<dbReference type="InterPro" id="IPR013762">
    <property type="entry name" value="Integrase-like_cat_sf"/>
</dbReference>
<evidence type="ECO:0000313" key="4">
    <source>
        <dbReference type="EMBL" id="ABQ18677.1"/>
    </source>
</evidence>
<dbReference type="Pfam" id="PF24624">
    <property type="entry name" value="Int_N"/>
    <property type="match status" value="1"/>
</dbReference>
<name>A0A0H3AFN5_VIBC3</name>
<dbReference type="InterPro" id="IPR002104">
    <property type="entry name" value="Integrase_catalytic"/>
</dbReference>
<dbReference type="SUPFAM" id="SSF56349">
    <property type="entry name" value="DNA breaking-rejoining enzymes"/>
    <property type="match status" value="1"/>
</dbReference>
<protein>
    <submittedName>
        <fullName evidence="4">Integrase</fullName>
    </submittedName>
</protein>
<dbReference type="InterPro" id="IPR057084">
    <property type="entry name" value="Int_N"/>
</dbReference>
<dbReference type="eggNOG" id="COG0582">
    <property type="taxonomic scope" value="Bacteria"/>
</dbReference>